<evidence type="ECO:0000256" key="6">
    <source>
        <dbReference type="SAM" id="Phobius"/>
    </source>
</evidence>
<evidence type="ECO:0000256" key="1">
    <source>
        <dbReference type="ARBA" id="ARBA00004370"/>
    </source>
</evidence>
<dbReference type="InterPro" id="IPR050307">
    <property type="entry name" value="Sterol_Desaturase_Related"/>
</dbReference>
<evidence type="ECO:0000313" key="8">
    <source>
        <dbReference type="EMBL" id="POY70229.1"/>
    </source>
</evidence>
<dbReference type="GO" id="GO:0016491">
    <property type="term" value="F:oxidoreductase activity"/>
    <property type="evidence" value="ECO:0007669"/>
    <property type="project" value="InterPro"/>
</dbReference>
<protein>
    <recommendedName>
        <fullName evidence="7">Fatty acid hydroxylase domain-containing protein</fullName>
    </recommendedName>
</protein>
<dbReference type="PANTHER" id="PTHR11863">
    <property type="entry name" value="STEROL DESATURASE"/>
    <property type="match status" value="1"/>
</dbReference>
<dbReference type="GO" id="GO:0016020">
    <property type="term" value="C:membrane"/>
    <property type="evidence" value="ECO:0007669"/>
    <property type="project" value="UniProtKB-SubCell"/>
</dbReference>
<evidence type="ECO:0000256" key="5">
    <source>
        <dbReference type="SAM" id="MobiDB-lite"/>
    </source>
</evidence>
<dbReference type="InterPro" id="IPR006694">
    <property type="entry name" value="Fatty_acid_hydroxylase"/>
</dbReference>
<feature type="region of interest" description="Disordered" evidence="5">
    <location>
        <begin position="319"/>
        <end position="355"/>
    </location>
</feature>
<gene>
    <name evidence="8" type="ORF">BMF94_6813</name>
</gene>
<keyword evidence="9" id="KW-1185">Reference proteome</keyword>
<organism evidence="8 9">
    <name type="scientific">Rhodotorula taiwanensis</name>
    <dbReference type="NCBI Taxonomy" id="741276"/>
    <lineage>
        <taxon>Eukaryota</taxon>
        <taxon>Fungi</taxon>
        <taxon>Dikarya</taxon>
        <taxon>Basidiomycota</taxon>
        <taxon>Pucciniomycotina</taxon>
        <taxon>Microbotryomycetes</taxon>
        <taxon>Sporidiobolales</taxon>
        <taxon>Sporidiobolaceae</taxon>
        <taxon>Rhodotorula</taxon>
    </lineage>
</organism>
<sequence length="355" mass="40395">MWNASSPYAAYAPRFPSPLPDSRYPFYHAKRDQLVPGWSDGLTLLVAPVVVYWAYSLFFHLIDNLGWDCFERHRIHEPEEVKSKNRVTVPEVIRAVVIQQVIQTVTGWVFVVGAAEPIVDAAADLNAWGVWLAHGAVSVLGTKRGGDLMARYGQQLAEGIYWWGVPAIQFVIAAFILDGWQYMMHRTAHQVTFLYRTVHSWHHRLYVPYAFGALYNHPLEGFALDTCGSVLAHEIVGFTTRQAMLFFVISTMKTVDDHCGFAFPWDPFQHITGNNADYHDIHHQVAGLKKNYSQPWFISWDLFFGTRMTREEYRNKVAKRTHKGEVPPSQVNGPNELAAPPTSQRNGIALKEKVN</sequence>
<evidence type="ECO:0000313" key="9">
    <source>
        <dbReference type="Proteomes" id="UP000237144"/>
    </source>
</evidence>
<reference evidence="8 9" key="1">
    <citation type="journal article" date="2018" name="Front. Microbiol.">
        <title>Prospects for Fungal Bioremediation of Acidic Radioactive Waste Sites: Characterization and Genome Sequence of Rhodotorula taiwanensis MD1149.</title>
        <authorList>
            <person name="Tkavc R."/>
            <person name="Matrosova V.Y."/>
            <person name="Grichenko O.E."/>
            <person name="Gostincar C."/>
            <person name="Volpe R.P."/>
            <person name="Klimenkova P."/>
            <person name="Gaidamakova E.K."/>
            <person name="Zhou C.E."/>
            <person name="Stewart B.J."/>
            <person name="Lyman M.G."/>
            <person name="Malfatti S.A."/>
            <person name="Rubinfeld B."/>
            <person name="Courtot M."/>
            <person name="Singh J."/>
            <person name="Dalgard C.L."/>
            <person name="Hamilton T."/>
            <person name="Frey K.G."/>
            <person name="Gunde-Cimerman N."/>
            <person name="Dugan L."/>
            <person name="Daly M.J."/>
        </authorList>
    </citation>
    <scope>NUCLEOTIDE SEQUENCE [LARGE SCALE GENOMIC DNA]</scope>
    <source>
        <strain evidence="8 9">MD1149</strain>
    </source>
</reference>
<dbReference type="EMBL" id="PJQD01000140">
    <property type="protein sequence ID" value="POY70229.1"/>
    <property type="molecule type" value="Genomic_DNA"/>
</dbReference>
<evidence type="ECO:0000256" key="3">
    <source>
        <dbReference type="ARBA" id="ARBA00022989"/>
    </source>
</evidence>
<evidence type="ECO:0000256" key="2">
    <source>
        <dbReference type="ARBA" id="ARBA00022692"/>
    </source>
</evidence>
<keyword evidence="2 6" id="KW-0812">Transmembrane</keyword>
<dbReference type="GO" id="GO:0005506">
    <property type="term" value="F:iron ion binding"/>
    <property type="evidence" value="ECO:0007669"/>
    <property type="project" value="InterPro"/>
</dbReference>
<feature type="transmembrane region" description="Helical" evidence="6">
    <location>
        <begin position="160"/>
        <end position="180"/>
    </location>
</feature>
<name>A0A2S5B0C5_9BASI</name>
<feature type="domain" description="Fatty acid hydroxylase" evidence="7">
    <location>
        <begin position="170"/>
        <end position="306"/>
    </location>
</feature>
<dbReference type="GO" id="GO:0008610">
    <property type="term" value="P:lipid biosynthetic process"/>
    <property type="evidence" value="ECO:0007669"/>
    <property type="project" value="InterPro"/>
</dbReference>
<keyword evidence="4 6" id="KW-0472">Membrane</keyword>
<evidence type="ECO:0000256" key="4">
    <source>
        <dbReference type="ARBA" id="ARBA00023136"/>
    </source>
</evidence>
<evidence type="ECO:0000259" key="7">
    <source>
        <dbReference type="Pfam" id="PF04116"/>
    </source>
</evidence>
<proteinExistence type="predicted"/>
<dbReference type="OrthoDB" id="408954at2759"/>
<dbReference type="Pfam" id="PF04116">
    <property type="entry name" value="FA_hydroxylase"/>
    <property type="match status" value="1"/>
</dbReference>
<dbReference type="Proteomes" id="UP000237144">
    <property type="component" value="Unassembled WGS sequence"/>
</dbReference>
<dbReference type="AlphaFoldDB" id="A0A2S5B0C5"/>
<keyword evidence="3 6" id="KW-1133">Transmembrane helix</keyword>
<comment type="caution">
    <text evidence="8">The sequence shown here is derived from an EMBL/GenBank/DDBJ whole genome shotgun (WGS) entry which is preliminary data.</text>
</comment>
<comment type="subcellular location">
    <subcellularLocation>
        <location evidence="1">Membrane</location>
    </subcellularLocation>
</comment>
<accession>A0A2S5B0C5</accession>
<dbReference type="STRING" id="741276.A0A2S5B0C5"/>
<feature type="transmembrane region" description="Helical" evidence="6">
    <location>
        <begin position="41"/>
        <end position="62"/>
    </location>
</feature>